<comment type="caution">
    <text evidence="2">The sequence shown here is derived from an EMBL/GenBank/DDBJ whole genome shotgun (WGS) entry which is preliminary data.</text>
</comment>
<keyword evidence="3" id="KW-1185">Reference proteome</keyword>
<dbReference type="InterPro" id="IPR037171">
    <property type="entry name" value="NagB/RpiA_transferase-like"/>
</dbReference>
<protein>
    <submittedName>
        <fullName evidence="2">L-lactate dehydrogenase complex protein LldG</fullName>
    </submittedName>
</protein>
<dbReference type="PANTHER" id="PTHR43682">
    <property type="entry name" value="LACTATE UTILIZATION PROTEIN C"/>
    <property type="match status" value="1"/>
</dbReference>
<dbReference type="PANTHER" id="PTHR43682:SF1">
    <property type="entry name" value="LACTATE UTILIZATION PROTEIN C"/>
    <property type="match status" value="1"/>
</dbReference>
<dbReference type="SUPFAM" id="SSF100950">
    <property type="entry name" value="NagB/RpiA/CoA transferase-like"/>
    <property type="match status" value="1"/>
</dbReference>
<sequence length="213" mass="22906">MTETLTAPDVDLTARFSDKARAVSAIVESVATLDAAFDYCVDLCGRHGACRITISGCDESLSPPADSLCDLKQGKIIAAPGLAPDQFAALAARCTDQGMTCLHSGMRDNLSGVDLGFTIAELGIAETGTLVITCPDEDLRLATMLCEYHVCMLRRSTIVADAFAAERRLLRYMRRTPDYTAFITGPSRTADIERVLALGVHGPLELHILVLED</sequence>
<evidence type="ECO:0000259" key="1">
    <source>
        <dbReference type="Pfam" id="PF02589"/>
    </source>
</evidence>
<dbReference type="EMBL" id="JACHEO010000009">
    <property type="protein sequence ID" value="MBB5348127.1"/>
    <property type="molecule type" value="Genomic_DNA"/>
</dbReference>
<organism evidence="2 3">
    <name type="scientific">Desulfoprunum benzoelyticum</name>
    <dbReference type="NCBI Taxonomy" id="1506996"/>
    <lineage>
        <taxon>Bacteria</taxon>
        <taxon>Pseudomonadati</taxon>
        <taxon>Thermodesulfobacteriota</taxon>
        <taxon>Desulfobulbia</taxon>
        <taxon>Desulfobulbales</taxon>
        <taxon>Desulfobulbaceae</taxon>
        <taxon>Desulfoprunum</taxon>
    </lineage>
</organism>
<dbReference type="InterPro" id="IPR003741">
    <property type="entry name" value="LUD_dom"/>
</dbReference>
<evidence type="ECO:0000313" key="2">
    <source>
        <dbReference type="EMBL" id="MBB5348127.1"/>
    </source>
</evidence>
<dbReference type="Proteomes" id="UP000539642">
    <property type="component" value="Unassembled WGS sequence"/>
</dbReference>
<accession>A0A840UPE7</accession>
<gene>
    <name evidence="2" type="ORF">HNQ81_001858</name>
</gene>
<dbReference type="InterPro" id="IPR024185">
    <property type="entry name" value="FTHF_cligase-like_sf"/>
</dbReference>
<evidence type="ECO:0000313" key="3">
    <source>
        <dbReference type="Proteomes" id="UP000539642"/>
    </source>
</evidence>
<feature type="domain" description="LUD" evidence="1">
    <location>
        <begin position="14"/>
        <end position="211"/>
    </location>
</feature>
<dbReference type="RefSeq" id="WP_183350569.1">
    <property type="nucleotide sequence ID" value="NZ_JACHEO010000009.1"/>
</dbReference>
<proteinExistence type="predicted"/>
<dbReference type="Pfam" id="PF02589">
    <property type="entry name" value="LUD_dom"/>
    <property type="match status" value="1"/>
</dbReference>
<name>A0A840UPE7_9BACT</name>
<dbReference type="AlphaFoldDB" id="A0A840UPE7"/>
<reference evidence="2 3" key="1">
    <citation type="submission" date="2020-08" db="EMBL/GenBank/DDBJ databases">
        <title>Genomic Encyclopedia of Type Strains, Phase IV (KMG-IV): sequencing the most valuable type-strain genomes for metagenomic binning, comparative biology and taxonomic classification.</title>
        <authorList>
            <person name="Goeker M."/>
        </authorList>
    </citation>
    <scope>NUCLEOTIDE SEQUENCE [LARGE SCALE GENOMIC DNA]</scope>
    <source>
        <strain evidence="2 3">DSM 28570</strain>
    </source>
</reference>
<dbReference type="Gene3D" id="3.40.50.10420">
    <property type="entry name" value="NagB/RpiA/CoA transferase-like"/>
    <property type="match status" value="1"/>
</dbReference>